<dbReference type="PANTHER" id="PTHR22912:SF224">
    <property type="entry name" value="DIHYDROLIPOYL DEHYDROGENASE"/>
    <property type="match status" value="1"/>
</dbReference>
<reference evidence="17" key="1">
    <citation type="journal article" date="2019" name="Int. J. Syst. Evol. Microbiol.">
        <title>The Global Catalogue of Microorganisms (GCM) 10K type strain sequencing project: providing services to taxonomists for standard genome sequencing and annotation.</title>
        <authorList>
            <consortium name="The Broad Institute Genomics Platform"/>
            <consortium name="The Broad Institute Genome Sequencing Center for Infectious Disease"/>
            <person name="Wu L."/>
            <person name="Ma J."/>
        </authorList>
    </citation>
    <scope>NUCLEOTIDE SEQUENCE [LARGE SCALE GENOMIC DNA]</scope>
    <source>
        <strain evidence="17">KCTC 42875</strain>
    </source>
</reference>
<name>A0ABV7RLS8_9GAMM</name>
<dbReference type="SUPFAM" id="SSF55424">
    <property type="entry name" value="FAD/NAD-linked reductases, dimerisation (C-terminal) domain"/>
    <property type="match status" value="1"/>
</dbReference>
<comment type="subcellular location">
    <subcellularLocation>
        <location evidence="1">Cytoplasm</location>
    </subcellularLocation>
</comment>
<comment type="caution">
    <text evidence="16">The sequence shown here is derived from an EMBL/GenBank/DDBJ whole genome shotgun (WGS) entry which is preliminary data.</text>
</comment>
<keyword evidence="5" id="KW-0963">Cytoplasm</keyword>
<evidence type="ECO:0000256" key="12">
    <source>
        <dbReference type="ARBA" id="ARBA00049187"/>
    </source>
</evidence>
<sequence>MSEQQNFDVVVIGAGPAGYHAAIRAAQLGLKTACIDAALGKDGKPALGGTCLRVGCIPSKALLDSSRQFYNLQHLFGEHGITTKDAKIDVGTMIARKDKIVKQFTGGIAILFKANKVTPFYGFGQLQPGNVVKVKQHDGSEVELKATNVIIAAGSDSIELPFAKFDNDTIVDNVGALDFTAVPKRLGVIGAGVIGLELGSVWKRLGAEVTILEALPDFLAAADAEVAKTAAKELKKQGLDIKLGAKVSKAEIKTKGKNKEVEVTYADAEGEKTIVVDKLLVSVGRRAATRGLLAEGTGVKLDARGMIEVDAHCHAGVDGVWAAGDCVRGPMLAHKGFEEGIAVAELIAGLPGHVNLDTIPWVIYTEPEIAWVGKTEQQLKAEGVPYKTGSFPFAANGRAVAMAEPAGFVKVIAHAETDLVLGLHLVGVGVSELVHEGVLTMEFKGSADDLARICHAHPTLSETIHDAAMAVGKRAIHKAN</sequence>
<dbReference type="InterPro" id="IPR004099">
    <property type="entry name" value="Pyr_nucl-diS_OxRdtase_dimer"/>
</dbReference>
<dbReference type="Gene3D" id="3.50.50.60">
    <property type="entry name" value="FAD/NAD(P)-binding domain"/>
    <property type="match status" value="2"/>
</dbReference>
<comment type="similarity">
    <text evidence="2 13">Belongs to the class-I pyridine nucleotide-disulfide oxidoreductase family.</text>
</comment>
<keyword evidence="7 13" id="KW-0274">FAD</keyword>
<dbReference type="NCBIfam" id="TIGR01350">
    <property type="entry name" value="lipoamide_DH"/>
    <property type="match status" value="1"/>
</dbReference>
<dbReference type="GO" id="GO:0004148">
    <property type="term" value="F:dihydrolipoyl dehydrogenase (NADH) activity"/>
    <property type="evidence" value="ECO:0007669"/>
    <property type="project" value="UniProtKB-EC"/>
</dbReference>
<evidence type="ECO:0000256" key="10">
    <source>
        <dbReference type="ARBA" id="ARBA00023157"/>
    </source>
</evidence>
<comment type="catalytic activity">
    <reaction evidence="12 13">
        <text>N(6)-[(R)-dihydrolipoyl]-L-lysyl-[protein] + NAD(+) = N(6)-[(R)-lipoyl]-L-lysyl-[protein] + NADH + H(+)</text>
        <dbReference type="Rhea" id="RHEA:15045"/>
        <dbReference type="Rhea" id="RHEA-COMP:10474"/>
        <dbReference type="Rhea" id="RHEA-COMP:10475"/>
        <dbReference type="ChEBI" id="CHEBI:15378"/>
        <dbReference type="ChEBI" id="CHEBI:57540"/>
        <dbReference type="ChEBI" id="CHEBI:57945"/>
        <dbReference type="ChEBI" id="CHEBI:83099"/>
        <dbReference type="ChEBI" id="CHEBI:83100"/>
        <dbReference type="EC" id="1.8.1.4"/>
    </reaction>
</comment>
<protein>
    <recommendedName>
        <fullName evidence="4 13">Dihydrolipoyl dehydrogenase</fullName>
        <ecNumber evidence="3 13">1.8.1.4</ecNumber>
    </recommendedName>
</protein>
<evidence type="ECO:0000256" key="13">
    <source>
        <dbReference type="RuleBase" id="RU003692"/>
    </source>
</evidence>
<comment type="cofactor">
    <cofactor evidence="13">
        <name>FAD</name>
        <dbReference type="ChEBI" id="CHEBI:57692"/>
    </cofactor>
    <text evidence="13">Binds 1 FAD per subunit.</text>
</comment>
<evidence type="ECO:0000313" key="17">
    <source>
        <dbReference type="Proteomes" id="UP001595740"/>
    </source>
</evidence>
<feature type="domain" description="FAD/NAD(P)-binding" evidence="15">
    <location>
        <begin position="7"/>
        <end position="340"/>
    </location>
</feature>
<dbReference type="InterPro" id="IPR036188">
    <property type="entry name" value="FAD/NAD-bd_sf"/>
</dbReference>
<keyword evidence="11 13" id="KW-0676">Redox-active center</keyword>
<dbReference type="Proteomes" id="UP001595740">
    <property type="component" value="Unassembled WGS sequence"/>
</dbReference>
<evidence type="ECO:0000256" key="3">
    <source>
        <dbReference type="ARBA" id="ARBA00012608"/>
    </source>
</evidence>
<dbReference type="PIRSF" id="PIRSF000350">
    <property type="entry name" value="Mercury_reductase_MerA"/>
    <property type="match status" value="1"/>
</dbReference>
<evidence type="ECO:0000256" key="4">
    <source>
        <dbReference type="ARBA" id="ARBA00016961"/>
    </source>
</evidence>
<dbReference type="InterPro" id="IPR050151">
    <property type="entry name" value="Class-I_Pyr_Nuc-Dis_Oxidored"/>
</dbReference>
<evidence type="ECO:0000256" key="8">
    <source>
        <dbReference type="ARBA" id="ARBA00023002"/>
    </source>
</evidence>
<dbReference type="SUPFAM" id="SSF51905">
    <property type="entry name" value="FAD/NAD(P)-binding domain"/>
    <property type="match status" value="1"/>
</dbReference>
<dbReference type="Pfam" id="PF07992">
    <property type="entry name" value="Pyr_redox_2"/>
    <property type="match status" value="1"/>
</dbReference>
<dbReference type="PROSITE" id="PS00076">
    <property type="entry name" value="PYRIDINE_REDOX_1"/>
    <property type="match status" value="1"/>
</dbReference>
<evidence type="ECO:0000256" key="1">
    <source>
        <dbReference type="ARBA" id="ARBA00004496"/>
    </source>
</evidence>
<accession>A0ABV7RLS8</accession>
<keyword evidence="9 13" id="KW-0520">NAD</keyword>
<evidence type="ECO:0000256" key="7">
    <source>
        <dbReference type="ARBA" id="ARBA00022827"/>
    </source>
</evidence>
<organism evidence="16 17">
    <name type="scientific">Lysobacter cavernae</name>
    <dbReference type="NCBI Taxonomy" id="1685901"/>
    <lineage>
        <taxon>Bacteria</taxon>
        <taxon>Pseudomonadati</taxon>
        <taxon>Pseudomonadota</taxon>
        <taxon>Gammaproteobacteria</taxon>
        <taxon>Lysobacterales</taxon>
        <taxon>Lysobacteraceae</taxon>
        <taxon>Lysobacter</taxon>
    </lineage>
</organism>
<dbReference type="PRINTS" id="PR00368">
    <property type="entry name" value="FADPNR"/>
</dbReference>
<evidence type="ECO:0000256" key="5">
    <source>
        <dbReference type="ARBA" id="ARBA00022490"/>
    </source>
</evidence>
<proteinExistence type="inferred from homology"/>
<gene>
    <name evidence="16" type="primary">lpdA</name>
    <name evidence="16" type="ORF">ACFOLC_01250</name>
</gene>
<dbReference type="InterPro" id="IPR016156">
    <property type="entry name" value="FAD/NAD-linked_Rdtase_dimer_sf"/>
</dbReference>
<comment type="miscellaneous">
    <text evidence="13">The active site is a redox-active disulfide bond.</text>
</comment>
<evidence type="ECO:0000256" key="11">
    <source>
        <dbReference type="ARBA" id="ARBA00023284"/>
    </source>
</evidence>
<dbReference type="EC" id="1.8.1.4" evidence="3 13"/>
<evidence type="ECO:0000313" key="16">
    <source>
        <dbReference type="EMBL" id="MFC3549637.1"/>
    </source>
</evidence>
<dbReference type="InterPro" id="IPR006258">
    <property type="entry name" value="Lipoamide_DH"/>
</dbReference>
<dbReference type="Gene3D" id="3.30.390.30">
    <property type="match status" value="1"/>
</dbReference>
<keyword evidence="17" id="KW-1185">Reference proteome</keyword>
<keyword evidence="8 13" id="KW-0560">Oxidoreductase</keyword>
<dbReference type="PRINTS" id="PR00411">
    <property type="entry name" value="PNDRDTASEI"/>
</dbReference>
<evidence type="ECO:0000259" key="15">
    <source>
        <dbReference type="Pfam" id="PF07992"/>
    </source>
</evidence>
<dbReference type="EMBL" id="JBHRXK010000001">
    <property type="protein sequence ID" value="MFC3549637.1"/>
    <property type="molecule type" value="Genomic_DNA"/>
</dbReference>
<keyword evidence="10" id="KW-1015">Disulfide bond</keyword>
<evidence type="ECO:0000259" key="14">
    <source>
        <dbReference type="Pfam" id="PF02852"/>
    </source>
</evidence>
<evidence type="ECO:0000256" key="9">
    <source>
        <dbReference type="ARBA" id="ARBA00023027"/>
    </source>
</evidence>
<feature type="domain" description="Pyridine nucleotide-disulphide oxidoreductase dimerisation" evidence="14">
    <location>
        <begin position="359"/>
        <end position="467"/>
    </location>
</feature>
<dbReference type="InterPro" id="IPR012999">
    <property type="entry name" value="Pyr_OxRdtase_I_AS"/>
</dbReference>
<dbReference type="InterPro" id="IPR001100">
    <property type="entry name" value="Pyr_nuc-diS_OxRdtase"/>
</dbReference>
<dbReference type="Pfam" id="PF02852">
    <property type="entry name" value="Pyr_redox_dim"/>
    <property type="match status" value="1"/>
</dbReference>
<dbReference type="InterPro" id="IPR023753">
    <property type="entry name" value="FAD/NAD-binding_dom"/>
</dbReference>
<evidence type="ECO:0000256" key="2">
    <source>
        <dbReference type="ARBA" id="ARBA00007532"/>
    </source>
</evidence>
<evidence type="ECO:0000256" key="6">
    <source>
        <dbReference type="ARBA" id="ARBA00022630"/>
    </source>
</evidence>
<dbReference type="PANTHER" id="PTHR22912">
    <property type="entry name" value="DISULFIDE OXIDOREDUCTASE"/>
    <property type="match status" value="1"/>
</dbReference>
<dbReference type="RefSeq" id="WP_386756895.1">
    <property type="nucleotide sequence ID" value="NZ_JBHRXK010000001.1"/>
</dbReference>
<keyword evidence="6 13" id="KW-0285">Flavoprotein</keyword>